<dbReference type="AlphaFoldDB" id="M4NB73"/>
<organism evidence="2 3">
    <name type="scientific">Rhodanobacter denitrificans</name>
    <dbReference type="NCBI Taxonomy" id="666685"/>
    <lineage>
        <taxon>Bacteria</taxon>
        <taxon>Pseudomonadati</taxon>
        <taxon>Pseudomonadota</taxon>
        <taxon>Gammaproteobacteria</taxon>
        <taxon>Lysobacterales</taxon>
        <taxon>Rhodanobacteraceae</taxon>
        <taxon>Rhodanobacter</taxon>
    </lineage>
</organism>
<protein>
    <recommendedName>
        <fullName evidence="1">BioF2-like acetyltransferase domain-containing protein</fullName>
    </recommendedName>
</protein>
<dbReference type="Pfam" id="PF13480">
    <property type="entry name" value="Acetyltransf_6"/>
    <property type="match status" value="1"/>
</dbReference>
<dbReference type="HOGENOM" id="CLU_073603_0_0_6"/>
<proteinExistence type="predicted"/>
<dbReference type="InterPro" id="IPR016181">
    <property type="entry name" value="Acyl_CoA_acyltransferase"/>
</dbReference>
<evidence type="ECO:0000313" key="2">
    <source>
        <dbReference type="EMBL" id="AGG87829.1"/>
    </source>
</evidence>
<dbReference type="eggNOG" id="COG3146">
    <property type="taxonomic scope" value="Bacteria"/>
</dbReference>
<name>M4NB73_9GAMM</name>
<accession>M4NB73</accession>
<dbReference type="KEGG" id="rhd:R2APBS1_0661"/>
<evidence type="ECO:0000259" key="1">
    <source>
        <dbReference type="Pfam" id="PF13480"/>
    </source>
</evidence>
<gene>
    <name evidence="2" type="ORF">R2APBS1_0661</name>
</gene>
<feature type="domain" description="BioF2-like acetyltransferase" evidence="1">
    <location>
        <begin position="172"/>
        <end position="293"/>
    </location>
</feature>
<dbReference type="Gene3D" id="3.40.630.30">
    <property type="match status" value="1"/>
</dbReference>
<dbReference type="STRING" id="666685.R2APBS1_0661"/>
<evidence type="ECO:0000313" key="3">
    <source>
        <dbReference type="Proteomes" id="UP000011859"/>
    </source>
</evidence>
<keyword evidence="3" id="KW-1185">Reference proteome</keyword>
<dbReference type="InterPro" id="IPR038740">
    <property type="entry name" value="BioF2-like_GNAT_dom"/>
</dbReference>
<dbReference type="SUPFAM" id="SSF55729">
    <property type="entry name" value="Acyl-CoA N-acyltransferases (Nat)"/>
    <property type="match status" value="1"/>
</dbReference>
<reference evidence="2 3" key="1">
    <citation type="submission" date="2012-04" db="EMBL/GenBank/DDBJ databases">
        <title>Complete genome of Rhodanobacter sp. 2APBS1.</title>
        <authorList>
            <consortium name="US DOE Joint Genome Institute"/>
            <person name="Huntemann M."/>
            <person name="Wei C.-L."/>
            <person name="Han J."/>
            <person name="Detter J.C."/>
            <person name="Han C."/>
            <person name="Tapia R."/>
            <person name="Munk A.C.C."/>
            <person name="Chen A."/>
            <person name="Krypides N."/>
            <person name="Mavromatis K."/>
            <person name="Markowitz V."/>
            <person name="Szeto E."/>
            <person name="Ivanova N."/>
            <person name="Mikhailova N."/>
            <person name="Ovchinnikova G."/>
            <person name="Pagani I."/>
            <person name="Pati A."/>
            <person name="Goodwin L."/>
            <person name="Peters L."/>
            <person name="Pitluck S."/>
            <person name="Woyke T."/>
            <person name="Prakash O."/>
            <person name="Elkins J."/>
            <person name="Brown S."/>
            <person name="Palumbo A."/>
            <person name="Hemme C."/>
            <person name="Zhou J."/>
            <person name="Watson D."/>
            <person name="Jardine P."/>
            <person name="Kostka J."/>
            <person name="Green S."/>
        </authorList>
    </citation>
    <scope>NUCLEOTIDE SEQUENCE [LARGE SCALE GENOMIC DNA]</scope>
    <source>
        <strain evidence="2 3">2APBS1</strain>
    </source>
</reference>
<dbReference type="Proteomes" id="UP000011859">
    <property type="component" value="Chromosome"/>
</dbReference>
<sequence precursor="true">MWPKPSRRTSTVAPMPAVRRYVPADADAWDALVERSRNGNLLHRRGYMDYHADRFVDCSLVVEQHGRIVAVFPADIRDKLVTSHGGLTYAGLISGQALRADATLAVFGQMADAYRALGAQRIVYKAVPHVFHAYPAEEDLYALQRMGARLTRRDLSSVIALQEPFQFTEPRRRAVRKAGRAGISLHVGTDPASFHALLSEVLRQHHVAPTHSLQELRLLQARFPRQIVLHEARREGVLLAGALIYDLGRVVHTQYLAAAEEGRRLDALSFLLAGLIGSTYADRRYFSFGISTEQAGAVLNSGLVTQKEYFGARGIVHDCYEWPL</sequence>
<dbReference type="EMBL" id="CP003470">
    <property type="protein sequence ID" value="AGG87829.1"/>
    <property type="molecule type" value="Genomic_DNA"/>
</dbReference>